<name>A0AAN6YH26_9PEZI</name>
<gene>
    <name evidence="2" type="ORF">QBC37DRAFT_275043</name>
</gene>
<feature type="region of interest" description="Disordered" evidence="1">
    <location>
        <begin position="84"/>
        <end position="108"/>
    </location>
</feature>
<comment type="caution">
    <text evidence="2">The sequence shown here is derived from an EMBL/GenBank/DDBJ whole genome shotgun (WGS) entry which is preliminary data.</text>
</comment>
<feature type="region of interest" description="Disordered" evidence="1">
    <location>
        <begin position="1"/>
        <end position="30"/>
    </location>
</feature>
<evidence type="ECO:0000313" key="3">
    <source>
        <dbReference type="Proteomes" id="UP001301769"/>
    </source>
</evidence>
<accession>A0AAN6YH26</accession>
<organism evidence="2 3">
    <name type="scientific">Rhypophila decipiens</name>
    <dbReference type="NCBI Taxonomy" id="261697"/>
    <lineage>
        <taxon>Eukaryota</taxon>
        <taxon>Fungi</taxon>
        <taxon>Dikarya</taxon>
        <taxon>Ascomycota</taxon>
        <taxon>Pezizomycotina</taxon>
        <taxon>Sordariomycetes</taxon>
        <taxon>Sordariomycetidae</taxon>
        <taxon>Sordariales</taxon>
        <taxon>Naviculisporaceae</taxon>
        <taxon>Rhypophila</taxon>
    </lineage>
</organism>
<evidence type="ECO:0000256" key="1">
    <source>
        <dbReference type="SAM" id="MobiDB-lite"/>
    </source>
</evidence>
<keyword evidence="3" id="KW-1185">Reference proteome</keyword>
<feature type="region of interest" description="Disordered" evidence="1">
    <location>
        <begin position="238"/>
        <end position="345"/>
    </location>
</feature>
<feature type="compositionally biased region" description="Polar residues" evidence="1">
    <location>
        <begin position="268"/>
        <end position="284"/>
    </location>
</feature>
<dbReference type="AlphaFoldDB" id="A0AAN6YH26"/>
<dbReference type="Proteomes" id="UP001301769">
    <property type="component" value="Unassembled WGS sequence"/>
</dbReference>
<evidence type="ECO:0000313" key="2">
    <source>
        <dbReference type="EMBL" id="KAK4218460.1"/>
    </source>
</evidence>
<feature type="compositionally biased region" description="Polar residues" evidence="1">
    <location>
        <begin position="300"/>
        <end position="333"/>
    </location>
</feature>
<reference evidence="2" key="1">
    <citation type="journal article" date="2023" name="Mol. Phylogenet. Evol.">
        <title>Genome-scale phylogeny and comparative genomics of the fungal order Sordariales.</title>
        <authorList>
            <person name="Hensen N."/>
            <person name="Bonometti L."/>
            <person name="Westerberg I."/>
            <person name="Brannstrom I.O."/>
            <person name="Guillou S."/>
            <person name="Cros-Aarteil S."/>
            <person name="Calhoun S."/>
            <person name="Haridas S."/>
            <person name="Kuo A."/>
            <person name="Mondo S."/>
            <person name="Pangilinan J."/>
            <person name="Riley R."/>
            <person name="LaButti K."/>
            <person name="Andreopoulos B."/>
            <person name="Lipzen A."/>
            <person name="Chen C."/>
            <person name="Yan M."/>
            <person name="Daum C."/>
            <person name="Ng V."/>
            <person name="Clum A."/>
            <person name="Steindorff A."/>
            <person name="Ohm R.A."/>
            <person name="Martin F."/>
            <person name="Silar P."/>
            <person name="Natvig D.O."/>
            <person name="Lalanne C."/>
            <person name="Gautier V."/>
            <person name="Ament-Velasquez S.L."/>
            <person name="Kruys A."/>
            <person name="Hutchinson M.I."/>
            <person name="Powell A.J."/>
            <person name="Barry K."/>
            <person name="Miller A.N."/>
            <person name="Grigoriev I.V."/>
            <person name="Debuchy R."/>
            <person name="Gladieux P."/>
            <person name="Hiltunen Thoren M."/>
            <person name="Johannesson H."/>
        </authorList>
    </citation>
    <scope>NUCLEOTIDE SEQUENCE</scope>
    <source>
        <strain evidence="2">PSN293</strain>
    </source>
</reference>
<proteinExistence type="predicted"/>
<feature type="compositionally biased region" description="Polar residues" evidence="1">
    <location>
        <begin position="249"/>
        <end position="259"/>
    </location>
</feature>
<feature type="compositionally biased region" description="Acidic residues" evidence="1">
    <location>
        <begin position="14"/>
        <end position="25"/>
    </location>
</feature>
<reference evidence="2" key="2">
    <citation type="submission" date="2023-05" db="EMBL/GenBank/DDBJ databases">
        <authorList>
            <consortium name="Lawrence Berkeley National Laboratory"/>
            <person name="Steindorff A."/>
            <person name="Hensen N."/>
            <person name="Bonometti L."/>
            <person name="Westerberg I."/>
            <person name="Brannstrom I.O."/>
            <person name="Guillou S."/>
            <person name="Cros-Aarteil S."/>
            <person name="Calhoun S."/>
            <person name="Haridas S."/>
            <person name="Kuo A."/>
            <person name="Mondo S."/>
            <person name="Pangilinan J."/>
            <person name="Riley R."/>
            <person name="Labutti K."/>
            <person name="Andreopoulos B."/>
            <person name="Lipzen A."/>
            <person name="Chen C."/>
            <person name="Yanf M."/>
            <person name="Daum C."/>
            <person name="Ng V."/>
            <person name="Clum A."/>
            <person name="Ohm R."/>
            <person name="Martin F."/>
            <person name="Silar P."/>
            <person name="Natvig D."/>
            <person name="Lalanne C."/>
            <person name="Gautier V."/>
            <person name="Ament-Velasquez S.L."/>
            <person name="Kruys A."/>
            <person name="Hutchinson M.I."/>
            <person name="Powell A.J."/>
            <person name="Barry K."/>
            <person name="Miller A.N."/>
            <person name="Grigoriev I.V."/>
            <person name="Debuchy R."/>
            <person name="Gladieux P."/>
            <person name="Thoren M.H."/>
            <person name="Johannesson H."/>
        </authorList>
    </citation>
    <scope>NUCLEOTIDE SEQUENCE</scope>
    <source>
        <strain evidence="2">PSN293</strain>
    </source>
</reference>
<sequence>MSPLPPPVSNRSDDDGDETQVEESEQTVNASRIRVTPTYAPLIDHHRAQIIDIMRRKTEAIKVQEELENSCIFHLDWSAGNPKDPYTVTLDEPQTRNEDQSSEEDSALKRQTAELVKTFFGAPTPPRDDMWSMPMFFGDWITNNTKETRVFIEIQIKRVSGADSDLMKRCRIASRDVWLPLADPVSPEPLLPTSTIGDTGAGRPGASIPHSKPTSIFGDRIAKAPTGSDLQAITQIISETGLGKRPLDATSTEPDSTNPPVDKAEPSLVNSTNDGEPSSTQHKVPNSPRPPRRKLPNSPAADSTSKLPNFPVANSPSWGSNISNHGSLAASNGESEEDDETDNAATKADKAFAKSFPMVESLLALETTLRLQRKQNMERLMKEPDFRRLKENSFIYCVRVVALPGKLSNTNGLTGPGSAHRHATLLASGGWIVPPLEDRMKWRNDNKENRPASDRAIKKAKGCRAPPVTFDWSGSAPPSIHGEPCPVWRELAEPCLEDVYWMVWQLLAGKQYVGFSGGTKFGRGSASIIDTGLLDQCPFKSPSREALQI</sequence>
<feature type="region of interest" description="Disordered" evidence="1">
    <location>
        <begin position="188"/>
        <end position="221"/>
    </location>
</feature>
<protein>
    <submittedName>
        <fullName evidence="2">Uncharacterized protein</fullName>
    </submittedName>
</protein>
<dbReference type="EMBL" id="MU858053">
    <property type="protein sequence ID" value="KAK4218460.1"/>
    <property type="molecule type" value="Genomic_DNA"/>
</dbReference>